<keyword evidence="3" id="KW-1185">Reference proteome</keyword>
<evidence type="ECO:0000259" key="1">
    <source>
        <dbReference type="Pfam" id="PF21834"/>
    </source>
</evidence>
<reference evidence="2 3" key="1">
    <citation type="submission" date="2015-05" db="EMBL/GenBank/DDBJ databases">
        <title>Draft genome sequence of Microvirga vignae strain BR3299, a novel nitrogen fixing bacteria isolated from Brazil semi-aired region.</title>
        <authorList>
            <person name="Zilli J.E."/>
            <person name="Passos S.R."/>
            <person name="Leite J."/>
            <person name="Baldani J.I."/>
            <person name="Xavier G.R."/>
            <person name="Rumjaneck N.G."/>
            <person name="Simoes-Araujo J.L."/>
        </authorList>
    </citation>
    <scope>NUCLEOTIDE SEQUENCE [LARGE SCALE GENOMIC DNA]</scope>
    <source>
        <strain evidence="2 3">BR3299</strain>
    </source>
</reference>
<dbReference type="OrthoDB" id="7999639at2"/>
<dbReference type="EMBL" id="LCYG01000011">
    <property type="protein sequence ID" value="KLK94581.1"/>
    <property type="molecule type" value="Genomic_DNA"/>
</dbReference>
<evidence type="ECO:0000313" key="2">
    <source>
        <dbReference type="EMBL" id="KLK94581.1"/>
    </source>
</evidence>
<name>A0A0H1RIA0_9HYPH</name>
<dbReference type="Proteomes" id="UP000035489">
    <property type="component" value="Unassembled WGS sequence"/>
</dbReference>
<protein>
    <recommendedName>
        <fullName evidence="1">DUF6894 domain-containing protein</fullName>
    </recommendedName>
</protein>
<dbReference type="InterPro" id="IPR054189">
    <property type="entry name" value="DUF6894"/>
</dbReference>
<evidence type="ECO:0000313" key="3">
    <source>
        <dbReference type="Proteomes" id="UP000035489"/>
    </source>
</evidence>
<comment type="caution">
    <text evidence="2">The sequence shown here is derived from an EMBL/GenBank/DDBJ whole genome shotgun (WGS) entry which is preliminary data.</text>
</comment>
<gene>
    <name evidence="2" type="ORF">AA309_02810</name>
</gene>
<proteinExistence type="predicted"/>
<dbReference type="PATRIC" id="fig|1225564.3.peg.300"/>
<accession>A0A0H1RIA0</accession>
<sequence>MPLYFLHIRNGDKLEIDPDGMELPDQDAALIEALKVARELLDEVADLGRDAVIEIADGTGETVLTVPFSDAVRPH</sequence>
<feature type="domain" description="DUF6894" evidence="1">
    <location>
        <begin position="3"/>
        <end position="69"/>
    </location>
</feature>
<dbReference type="Pfam" id="PF21834">
    <property type="entry name" value="DUF6894"/>
    <property type="match status" value="1"/>
</dbReference>
<dbReference type="AlphaFoldDB" id="A0A0H1RIA0"/>
<organism evidence="2 3">
    <name type="scientific">Microvirga vignae</name>
    <dbReference type="NCBI Taxonomy" id="1225564"/>
    <lineage>
        <taxon>Bacteria</taxon>
        <taxon>Pseudomonadati</taxon>
        <taxon>Pseudomonadota</taxon>
        <taxon>Alphaproteobacteria</taxon>
        <taxon>Hyphomicrobiales</taxon>
        <taxon>Methylobacteriaceae</taxon>
        <taxon>Microvirga</taxon>
    </lineage>
</organism>